<proteinExistence type="predicted"/>
<reference evidence="3" key="1">
    <citation type="submission" date="2021-02" db="EMBL/GenBank/DDBJ databases">
        <authorList>
            <person name="Nowell W R."/>
        </authorList>
    </citation>
    <scope>NUCLEOTIDE SEQUENCE</scope>
</reference>
<dbReference type="Proteomes" id="UP000663852">
    <property type="component" value="Unassembled WGS sequence"/>
</dbReference>
<dbReference type="AlphaFoldDB" id="A0A815UK45"/>
<feature type="region of interest" description="Disordered" evidence="1">
    <location>
        <begin position="195"/>
        <end position="221"/>
    </location>
</feature>
<dbReference type="OrthoDB" id="10025794at2759"/>
<name>A0A815UK45_ADIRI</name>
<organism evidence="3 4">
    <name type="scientific">Adineta ricciae</name>
    <name type="common">Rotifer</name>
    <dbReference type="NCBI Taxonomy" id="249248"/>
    <lineage>
        <taxon>Eukaryota</taxon>
        <taxon>Metazoa</taxon>
        <taxon>Spiralia</taxon>
        <taxon>Gnathifera</taxon>
        <taxon>Rotifera</taxon>
        <taxon>Eurotatoria</taxon>
        <taxon>Bdelloidea</taxon>
        <taxon>Adinetida</taxon>
        <taxon>Adinetidae</taxon>
        <taxon>Adineta</taxon>
    </lineage>
</organism>
<sequence length="221" mass="25682">MYQENTSIHFEFLTLLFVRHHLHLSNSHTMYHYSSTNHKTLLKPASPLLMEHANIFSRETAFDPLNYAFDAETMIEPFTYFHDGPAESRRKPLVFSSISSSSSSNYSWSPASSISPSEENPQGYYHQFNNVLHSKHQHQPQYQYPKTICRHCKSHNMPECLYTSHSMYDESGEIFCPVLKKCHCANCIRVINSTARHDDDSDDDNNVRYNSNDNEFSPVYD</sequence>
<dbReference type="Pfam" id="PF05741">
    <property type="entry name" value="zf-nanos"/>
    <property type="match status" value="1"/>
</dbReference>
<dbReference type="EMBL" id="CAJNOJ010000752">
    <property type="protein sequence ID" value="CAF1518696.1"/>
    <property type="molecule type" value="Genomic_DNA"/>
</dbReference>
<evidence type="ECO:0000313" key="3">
    <source>
        <dbReference type="EMBL" id="CAF1518696.1"/>
    </source>
</evidence>
<accession>A0A815UK45</accession>
<feature type="compositionally biased region" description="Low complexity" evidence="1">
    <location>
        <begin position="98"/>
        <end position="117"/>
    </location>
</feature>
<evidence type="ECO:0000313" key="4">
    <source>
        <dbReference type="Proteomes" id="UP000663852"/>
    </source>
</evidence>
<dbReference type="InterPro" id="IPR038129">
    <property type="entry name" value="Nanos_sf"/>
</dbReference>
<feature type="region of interest" description="Disordered" evidence="1">
    <location>
        <begin position="98"/>
        <end position="120"/>
    </location>
</feature>
<dbReference type="InterPro" id="IPR024161">
    <property type="entry name" value="Znf_nanos-typ"/>
</dbReference>
<evidence type="ECO:0000256" key="1">
    <source>
        <dbReference type="SAM" id="MobiDB-lite"/>
    </source>
</evidence>
<gene>
    <name evidence="3" type="ORF">EDS130_LOCUS43728</name>
</gene>
<dbReference type="Gene3D" id="4.10.60.30">
    <property type="entry name" value="Nanos, RNA-binding domain"/>
    <property type="match status" value="1"/>
</dbReference>
<evidence type="ECO:0000259" key="2">
    <source>
        <dbReference type="Pfam" id="PF05741"/>
    </source>
</evidence>
<protein>
    <recommendedName>
        <fullName evidence="2">Nanos-type domain-containing protein</fullName>
    </recommendedName>
</protein>
<comment type="caution">
    <text evidence="3">The sequence shown here is derived from an EMBL/GenBank/DDBJ whole genome shotgun (WGS) entry which is preliminary data.</text>
</comment>
<feature type="domain" description="Nanos-type" evidence="2">
    <location>
        <begin position="149"/>
        <end position="187"/>
    </location>
</feature>